<evidence type="ECO:0000259" key="3">
    <source>
        <dbReference type="SMART" id="SM00181"/>
    </source>
</evidence>
<protein>
    <recommendedName>
        <fullName evidence="3">EGF-like domain-containing protein</fullName>
    </recommendedName>
</protein>
<feature type="domain" description="EGF-like" evidence="3">
    <location>
        <begin position="489"/>
        <end position="538"/>
    </location>
</feature>
<keyword evidence="2" id="KW-0732">Signal</keyword>
<dbReference type="SMART" id="SM00181">
    <property type="entry name" value="EGF"/>
    <property type="match status" value="5"/>
</dbReference>
<feature type="chain" id="PRO_5009115318" description="EGF-like domain-containing protein" evidence="2">
    <location>
        <begin position="24"/>
        <end position="643"/>
    </location>
</feature>
<reference evidence="4" key="1">
    <citation type="submission" date="2015-09" db="EMBL/GenBank/DDBJ databases">
        <title>De novo assembly of Pectinophora gossypiella (Pink Bollworm) gut transcriptome.</title>
        <authorList>
            <person name="Tassone E.E."/>
        </authorList>
    </citation>
    <scope>NUCLEOTIDE SEQUENCE</scope>
</reference>
<feature type="domain" description="EGF-like" evidence="3">
    <location>
        <begin position="26"/>
        <end position="62"/>
    </location>
</feature>
<dbReference type="AlphaFoldDB" id="A0A1E1WE70"/>
<dbReference type="OrthoDB" id="504708at2759"/>
<evidence type="ECO:0000256" key="2">
    <source>
        <dbReference type="SAM" id="SignalP"/>
    </source>
</evidence>
<dbReference type="InterPro" id="IPR000742">
    <property type="entry name" value="EGF"/>
</dbReference>
<dbReference type="EMBL" id="GDQN01005770">
    <property type="protein sequence ID" value="JAT85284.1"/>
    <property type="molecule type" value="Transcribed_RNA"/>
</dbReference>
<feature type="compositionally biased region" description="Polar residues" evidence="1">
    <location>
        <begin position="202"/>
        <end position="231"/>
    </location>
</feature>
<dbReference type="Pfam" id="PF01683">
    <property type="entry name" value="EB"/>
    <property type="match status" value="3"/>
</dbReference>
<accession>A0A1E1WE70</accession>
<feature type="signal peptide" evidence="2">
    <location>
        <begin position="1"/>
        <end position="23"/>
    </location>
</feature>
<organism evidence="4">
    <name type="scientific">Pectinophora gossypiella</name>
    <name type="common">Cotton pink bollworm</name>
    <name type="synonym">Depressaria gossypiella</name>
    <dbReference type="NCBI Taxonomy" id="13191"/>
    <lineage>
        <taxon>Eukaryota</taxon>
        <taxon>Metazoa</taxon>
        <taxon>Ecdysozoa</taxon>
        <taxon>Arthropoda</taxon>
        <taxon>Hexapoda</taxon>
        <taxon>Insecta</taxon>
        <taxon>Pterygota</taxon>
        <taxon>Neoptera</taxon>
        <taxon>Endopterygota</taxon>
        <taxon>Lepidoptera</taxon>
        <taxon>Glossata</taxon>
        <taxon>Ditrysia</taxon>
        <taxon>Gelechioidea</taxon>
        <taxon>Gelechiidae</taxon>
        <taxon>Apatetrinae</taxon>
        <taxon>Pectinophora</taxon>
    </lineage>
</organism>
<gene>
    <name evidence="4" type="ORF">g.11478</name>
</gene>
<evidence type="ECO:0000313" key="4">
    <source>
        <dbReference type="EMBL" id="JAT85284.1"/>
    </source>
</evidence>
<evidence type="ECO:0000256" key="1">
    <source>
        <dbReference type="SAM" id="MobiDB-lite"/>
    </source>
</evidence>
<feature type="domain" description="EGF-like" evidence="3">
    <location>
        <begin position="263"/>
        <end position="298"/>
    </location>
</feature>
<feature type="domain" description="EGF-like" evidence="3">
    <location>
        <begin position="445"/>
        <end position="483"/>
    </location>
</feature>
<dbReference type="PANTHER" id="PTHR39069:SF8">
    <property type="entry name" value="FI17111P1"/>
    <property type="match status" value="1"/>
</dbReference>
<dbReference type="InterPro" id="IPR006149">
    <property type="entry name" value="EB_dom"/>
</dbReference>
<dbReference type="PANTHER" id="PTHR39069">
    <property type="entry name" value="ECDYSONE-INDUCIBLE GENE E1, ISOFORM A"/>
    <property type="match status" value="1"/>
</dbReference>
<name>A0A1E1WE70_PECGO</name>
<proteinExistence type="predicted"/>
<feature type="domain" description="EGF-like" evidence="3">
    <location>
        <begin position="400"/>
        <end position="440"/>
    </location>
</feature>
<feature type="region of interest" description="Disordered" evidence="1">
    <location>
        <begin position="202"/>
        <end position="235"/>
    </location>
</feature>
<sequence length="643" mass="69060">MLRQTVILALSLGCLLQLTAVSGLWSCSTDSDCSSLAGGVCREGDCVCAAGMQSVLGGRLCADVSPYYTSPCFEDHQCFRLSFYYECRRDNGTASDEAGACGCQDGAHYFRGRCWKMVDYGEPCSRDEECMSGVRDPLSMVCDETCACAPGRYMRQRGECRVISENVGDSCVINEDCRFQNGACDILTLTCYDAGADQNSAKATNSHMNEGTPNGKSSELVKSSETANSSVGDKMAGSEMAGANMADSNMAVSNMASRQTRVECSVSSDCPEPFQCSTFGVCVCPVGYYSSADGSTCLAELGSPSTAEQCVGLFAVVVDGVCSCPVHFFFDENLIDCSRPTRRLTDSCLNDAACNTFGPAVRCTAPQLPWGLRSCECIPELAVWDANRQMCRLFVGIGEACQVDSDCLAGELEIQCVKDEEDQGYCACPENYVAMDGLCITTGLDLGDTCQVSQECTATPNSACNDAVCGCADGYTEVDGVCAPLIGSECAVNADCVIENTICVNSTGGDLTCQCGDQFVEFNEACWPRLDDQSSPCEVSAQCQPFMGSDSMCSEGQCLCTDGHHLRDGGCWPQTALFESCSRSSQCYLVEHSERVACRNSRCQCHFHYPYSEELMTCTSSASYVQISFLLLTVTFTYSFLLT</sequence>